<evidence type="ECO:0000313" key="2">
    <source>
        <dbReference type="EMBL" id="PSL06931.1"/>
    </source>
</evidence>
<dbReference type="InterPro" id="IPR025159">
    <property type="entry name" value="AbiEi_N"/>
</dbReference>
<protein>
    <submittedName>
        <fullName evidence="2">Putative AbiEi antitoxin of type IV toxin-antitoxin system</fullName>
    </submittedName>
</protein>
<evidence type="ECO:0000259" key="1">
    <source>
        <dbReference type="Pfam" id="PF13338"/>
    </source>
</evidence>
<organism evidence="2 3">
    <name type="scientific">Haloactinopolyspora alba</name>
    <dbReference type="NCBI Taxonomy" id="648780"/>
    <lineage>
        <taxon>Bacteria</taxon>
        <taxon>Bacillati</taxon>
        <taxon>Actinomycetota</taxon>
        <taxon>Actinomycetes</taxon>
        <taxon>Jiangellales</taxon>
        <taxon>Jiangellaceae</taxon>
        <taxon>Haloactinopolyspora</taxon>
    </lineage>
</organism>
<dbReference type="RefSeq" id="WP_106535920.1">
    <property type="nucleotide sequence ID" value="NZ_ML142898.1"/>
</dbReference>
<gene>
    <name evidence="2" type="ORF">CLV30_102320</name>
</gene>
<dbReference type="Pfam" id="PF13338">
    <property type="entry name" value="AbiEi_4"/>
    <property type="match status" value="1"/>
</dbReference>
<keyword evidence="3" id="KW-1185">Reference proteome</keyword>
<dbReference type="AlphaFoldDB" id="A0A2P8EBS1"/>
<name>A0A2P8EBS1_9ACTN</name>
<sequence>MPARPRTLPSDVTELLARHRGVLTTSVALAAGIHEGRLRRLRDAGLLTRVAPRCYVSTVNLGAASPWERHRLHAAAFVLSRDQPVFLTGWSAVVTFDLPTVGSPPRLPQALRSAAFRASTQATQFGIIRAVCIPAGQARRLGDVSVMSRQWAVADVARSSPIPDALVVADAAAQSGADLHEAVRHMAGWPGVHRARWVAEHADALAESPLETLGRFTCIQFDLPMPVSNAWVGADRPEFRVDGLWPYHWVASEADGAIKYDNRSDASRIVARQTEREWRLRRLGLDIGRYDWDLASRDRPELARRFAALLRDNPARQQPVRWWKHHPDAGPIEPQPHDWPSPWPVSFVLPAGWNT</sequence>
<dbReference type="EMBL" id="PYGE01000002">
    <property type="protein sequence ID" value="PSL06931.1"/>
    <property type="molecule type" value="Genomic_DNA"/>
</dbReference>
<feature type="domain" description="AbiEi antitoxin N-terminal" evidence="1">
    <location>
        <begin position="12"/>
        <end position="51"/>
    </location>
</feature>
<comment type="caution">
    <text evidence="2">The sequence shown here is derived from an EMBL/GenBank/DDBJ whole genome shotgun (WGS) entry which is preliminary data.</text>
</comment>
<evidence type="ECO:0000313" key="3">
    <source>
        <dbReference type="Proteomes" id="UP000243528"/>
    </source>
</evidence>
<proteinExistence type="predicted"/>
<dbReference type="Proteomes" id="UP000243528">
    <property type="component" value="Unassembled WGS sequence"/>
</dbReference>
<accession>A0A2P8EBS1</accession>
<reference evidence="2 3" key="1">
    <citation type="submission" date="2018-03" db="EMBL/GenBank/DDBJ databases">
        <title>Genomic Encyclopedia of Archaeal and Bacterial Type Strains, Phase II (KMG-II): from individual species to whole genera.</title>
        <authorList>
            <person name="Goeker M."/>
        </authorList>
    </citation>
    <scope>NUCLEOTIDE SEQUENCE [LARGE SCALE GENOMIC DNA]</scope>
    <source>
        <strain evidence="2 3">DSM 45211</strain>
    </source>
</reference>
<dbReference type="OrthoDB" id="5143202at2"/>